<sequence length="325" mass="35078">MAEETADAAGRLCLAPAASHARRACSNRTVAMMVGHDDGAVPHYRPRRSAPGHGEYGLSTTAAEKEKGKRRVGDGRLQSFISLSTVAMRPRVPQGAPPALHPRAHVECPSMDAWYGRAPSLRSLLSLCSLLYSALLCASLHQTHFVLPSFLPPHAETRRVWTPHPTPPRLRRTSIPARHKTIGPKDTAPSILDHTRRPPPPPTPSALCATVVSPSARLPVTHTKYPTLPHPLSCCFTTASLSSPPSPPTRDTTAPKDPRPSTFRHRPPSAVAVVWTAALHSSLSSAPLGSRIPHQLPTSATTTTTTTTTYQRQDVLWPCSRPPPL</sequence>
<organism evidence="2 3">
    <name type="scientific">Phyllosticta citribraziliensis</name>
    <dbReference type="NCBI Taxonomy" id="989973"/>
    <lineage>
        <taxon>Eukaryota</taxon>
        <taxon>Fungi</taxon>
        <taxon>Dikarya</taxon>
        <taxon>Ascomycota</taxon>
        <taxon>Pezizomycotina</taxon>
        <taxon>Dothideomycetes</taxon>
        <taxon>Dothideomycetes incertae sedis</taxon>
        <taxon>Botryosphaeriales</taxon>
        <taxon>Phyllostictaceae</taxon>
        <taxon>Phyllosticta</taxon>
    </lineage>
</organism>
<reference evidence="2 3" key="1">
    <citation type="submission" date="2024-04" db="EMBL/GenBank/DDBJ databases">
        <title>Phyllosticta paracitricarpa is synonymous to the EU quarantine fungus P. citricarpa based on phylogenomic analyses.</title>
        <authorList>
            <consortium name="Lawrence Berkeley National Laboratory"/>
            <person name="Van ingen-buijs V.A."/>
            <person name="Van westerhoven A.C."/>
            <person name="Haridas S."/>
            <person name="Skiadas P."/>
            <person name="Martin F."/>
            <person name="Groenewald J.Z."/>
            <person name="Crous P.W."/>
            <person name="Seidl M.F."/>
        </authorList>
    </citation>
    <scope>NUCLEOTIDE SEQUENCE [LARGE SCALE GENOMIC DNA]</scope>
    <source>
        <strain evidence="2 3">CPC 17464</strain>
    </source>
</reference>
<feature type="region of interest" description="Disordered" evidence="1">
    <location>
        <begin position="239"/>
        <end position="266"/>
    </location>
</feature>
<dbReference type="GeneID" id="92030870"/>
<keyword evidence="3" id="KW-1185">Reference proteome</keyword>
<evidence type="ECO:0000313" key="2">
    <source>
        <dbReference type="EMBL" id="KAK7542607.1"/>
    </source>
</evidence>
<feature type="region of interest" description="Disordered" evidence="1">
    <location>
        <begin position="285"/>
        <end position="325"/>
    </location>
</feature>
<gene>
    <name evidence="2" type="ORF">J3D65DRAFT_600338</name>
</gene>
<feature type="region of interest" description="Disordered" evidence="1">
    <location>
        <begin position="179"/>
        <end position="203"/>
    </location>
</feature>
<feature type="region of interest" description="Disordered" evidence="1">
    <location>
        <begin position="39"/>
        <end position="71"/>
    </location>
</feature>
<evidence type="ECO:0000256" key="1">
    <source>
        <dbReference type="SAM" id="MobiDB-lite"/>
    </source>
</evidence>
<dbReference type="EMBL" id="JBBPEH010000002">
    <property type="protein sequence ID" value="KAK7542607.1"/>
    <property type="molecule type" value="Genomic_DNA"/>
</dbReference>
<accession>A0ABR1M4T8</accession>
<name>A0ABR1M4T8_9PEZI</name>
<protein>
    <submittedName>
        <fullName evidence="2">Uncharacterized protein</fullName>
    </submittedName>
</protein>
<dbReference type="RefSeq" id="XP_066658900.1">
    <property type="nucleotide sequence ID" value="XM_066797964.1"/>
</dbReference>
<evidence type="ECO:0000313" key="3">
    <source>
        <dbReference type="Proteomes" id="UP001360953"/>
    </source>
</evidence>
<comment type="caution">
    <text evidence="2">The sequence shown here is derived from an EMBL/GenBank/DDBJ whole genome shotgun (WGS) entry which is preliminary data.</text>
</comment>
<proteinExistence type="predicted"/>
<dbReference type="Proteomes" id="UP001360953">
    <property type="component" value="Unassembled WGS sequence"/>
</dbReference>